<organism evidence="1 2">
    <name type="scientific">Batillaria attramentaria</name>
    <dbReference type="NCBI Taxonomy" id="370345"/>
    <lineage>
        <taxon>Eukaryota</taxon>
        <taxon>Metazoa</taxon>
        <taxon>Spiralia</taxon>
        <taxon>Lophotrochozoa</taxon>
        <taxon>Mollusca</taxon>
        <taxon>Gastropoda</taxon>
        <taxon>Caenogastropoda</taxon>
        <taxon>Sorbeoconcha</taxon>
        <taxon>Cerithioidea</taxon>
        <taxon>Batillariidae</taxon>
        <taxon>Batillaria</taxon>
    </lineage>
</organism>
<evidence type="ECO:0000313" key="2">
    <source>
        <dbReference type="Proteomes" id="UP001519460"/>
    </source>
</evidence>
<name>A0ABD0JHE8_9CAEN</name>
<keyword evidence="2" id="KW-1185">Reference proteome</keyword>
<comment type="caution">
    <text evidence="1">The sequence shown here is derived from an EMBL/GenBank/DDBJ whole genome shotgun (WGS) entry which is preliminary data.</text>
</comment>
<dbReference type="Proteomes" id="UP001519460">
    <property type="component" value="Unassembled WGS sequence"/>
</dbReference>
<dbReference type="EMBL" id="JACVVK020000440">
    <property type="protein sequence ID" value="KAK7474328.1"/>
    <property type="molecule type" value="Genomic_DNA"/>
</dbReference>
<dbReference type="AlphaFoldDB" id="A0ABD0JHE8"/>
<accession>A0ABD0JHE8</accession>
<proteinExistence type="predicted"/>
<evidence type="ECO:0000313" key="1">
    <source>
        <dbReference type="EMBL" id="KAK7474328.1"/>
    </source>
</evidence>
<protein>
    <submittedName>
        <fullName evidence="1">Uncharacterized protein</fullName>
    </submittedName>
</protein>
<sequence length="194" mass="22330">MRRVYVSSFGWFSVFYHERFCCRSCWPDYKDVSHKNKKDRLLPKVASLKLVNFGIHSTTLSSGVPKHSARSSSQLVAWSSFFTEIVLRTAVHTLTQFNIRKPLGSSIKPHSTGSSRVVGEYNWSAFTQHLHPFPSHPWHLYGNVYDEQIPIPRRNGECSARLDTTPVAGVTYRRVRYPQPWESDFGHLAKNYEG</sequence>
<gene>
    <name evidence="1" type="ORF">BaRGS_00034463</name>
</gene>
<reference evidence="1 2" key="1">
    <citation type="journal article" date="2023" name="Sci. Data">
        <title>Genome assembly of the Korean intertidal mud-creeper Batillaria attramentaria.</title>
        <authorList>
            <person name="Patra A.K."/>
            <person name="Ho P.T."/>
            <person name="Jun S."/>
            <person name="Lee S.J."/>
            <person name="Kim Y."/>
            <person name="Won Y.J."/>
        </authorList>
    </citation>
    <scope>NUCLEOTIDE SEQUENCE [LARGE SCALE GENOMIC DNA]</scope>
    <source>
        <strain evidence="1">Wonlab-2016</strain>
    </source>
</reference>